<dbReference type="EMBL" id="CP092085">
    <property type="protein sequence ID" value="UUN97069.1"/>
    <property type="molecule type" value="Genomic_DNA"/>
</dbReference>
<proteinExistence type="predicted"/>
<protein>
    <submittedName>
        <fullName evidence="1">Uncharacterized protein</fullName>
    </submittedName>
</protein>
<evidence type="ECO:0000313" key="1">
    <source>
        <dbReference type="EMBL" id="UUN97069.1"/>
    </source>
</evidence>
<evidence type="ECO:0000313" key="2">
    <source>
        <dbReference type="Proteomes" id="UP000644140"/>
    </source>
</evidence>
<dbReference type="AlphaFoldDB" id="A0A8I1AJ78"/>
<name>A0A8I1AJ78_ACIBZ</name>
<reference evidence="1" key="1">
    <citation type="submission" date="2022-02" db="EMBL/GenBank/DDBJ databases">
        <title>Characterization of Tn125 harboring carbapenem-resistant Acinetobacter bereziniae clinical isolates.</title>
        <authorList>
            <person name="Wong N.-K."/>
            <person name="Pan Q."/>
        </authorList>
    </citation>
    <scope>NUCLEOTIDE SEQUENCE</scope>
    <source>
        <strain evidence="1">GD03393</strain>
    </source>
</reference>
<accession>A0A8I1AJ78</accession>
<dbReference type="RefSeq" id="WP_151780597.1">
    <property type="nucleotide sequence ID" value="NZ_BKNL01000002.1"/>
</dbReference>
<gene>
    <name evidence="1" type="ORF">I9054_017160</name>
</gene>
<organism evidence="1 2">
    <name type="scientific">Acinetobacter bereziniae</name>
    <name type="common">Acinetobacter genomosp. 10</name>
    <dbReference type="NCBI Taxonomy" id="106648"/>
    <lineage>
        <taxon>Bacteria</taxon>
        <taxon>Pseudomonadati</taxon>
        <taxon>Pseudomonadota</taxon>
        <taxon>Gammaproteobacteria</taxon>
        <taxon>Moraxellales</taxon>
        <taxon>Moraxellaceae</taxon>
        <taxon>Acinetobacter</taxon>
    </lineage>
</organism>
<dbReference type="Proteomes" id="UP000644140">
    <property type="component" value="Chromosome"/>
</dbReference>
<sequence>MNFNLIYRQMALVIYGNQFLNDHLQDDLNKMPHFQILHPILRDFHCGQLLAGSLQLILYHLKHKGAYKLSLIHAPRLVSTIQESPIFYLSDHFYNYMILIQYRHDHPQILIGCEEKELWYLHHQNNNADFYFNNVNALTDRIATYTLFDLNESFIENLGELKAIDWKHFSQSYFDCVYINEVAFTLGSANQIEHLANIQFKDHQNYNTHFDLFPKDFTSNYAASLLTHAENLYKNYLLESETRNDQAWCNQATRHELQLFDQAVQALNNFYPSLIVNAANHYSNANIQA</sequence>